<dbReference type="EMBL" id="GDID01006707">
    <property type="protein sequence ID" value="JAP89899.1"/>
    <property type="molecule type" value="Transcribed_RNA"/>
</dbReference>
<protein>
    <submittedName>
        <fullName evidence="2">Uncharacterized protein</fullName>
    </submittedName>
</protein>
<proteinExistence type="predicted"/>
<sequence length="537" mass="63757">LTSTHILQQKLQLDQEEMNFVNLKLKTSPVNQKAYLGQLRSIYELYQQLQHYQELRLQSINFIQSYTEYNTKQFHPMIKNLVILKDTTEKVINLLQQIRQLTKTPVNISMRVDYHSFYAELIEDDFISFDLLYAILHSLQFFDNLSKQHAREKLKKHIQLHNYSNLSFAFLFSDQDKIFVKAWEEVFGLQKHLKFDYKFNCQAITAIYEGEIHQIQTFYLQSDEAMARGELHPIVQFEEQKLQTAKKTTYRRMRNLVSTKEDRQDDIFALQQKLCLSPQEIQYSQQILADNPSLQIGYQLRLEKVLNFKVSFDSLQSQKLQALEDIKSSILLKDFQLRKFCLDLLNLKQIIEQQLSVNFNYHRLTGNQMQSFGQICADFSFQLFAFAVKQTNFPFQISFQTFEAQKADFLLLQTNLSKLFWQNVENLTKEEEKSELHQFCVQQNVIGESNIKRCVCPVLDDKMELFKVHTQTKEKRQSEREREKGKQSQNSNQQQQQLDQLIDEMAEKKTKVQMLCLKGEEELFEQIDLKELQKMIK</sequence>
<gene>
    <name evidence="2" type="ORF">TPC1_30606</name>
</gene>
<feature type="region of interest" description="Disordered" evidence="1">
    <location>
        <begin position="470"/>
        <end position="497"/>
    </location>
</feature>
<dbReference type="AlphaFoldDB" id="A0A146K2Z0"/>
<feature type="non-terminal residue" evidence="2">
    <location>
        <position position="1"/>
    </location>
</feature>
<evidence type="ECO:0000313" key="2">
    <source>
        <dbReference type="EMBL" id="JAP89899.1"/>
    </source>
</evidence>
<organism evidence="2">
    <name type="scientific">Trepomonas sp. PC1</name>
    <dbReference type="NCBI Taxonomy" id="1076344"/>
    <lineage>
        <taxon>Eukaryota</taxon>
        <taxon>Metamonada</taxon>
        <taxon>Diplomonadida</taxon>
        <taxon>Hexamitidae</taxon>
        <taxon>Hexamitinae</taxon>
        <taxon>Trepomonas</taxon>
    </lineage>
</organism>
<evidence type="ECO:0000256" key="1">
    <source>
        <dbReference type="SAM" id="MobiDB-lite"/>
    </source>
</evidence>
<feature type="compositionally biased region" description="Basic and acidic residues" evidence="1">
    <location>
        <begin position="470"/>
        <end position="486"/>
    </location>
</feature>
<reference evidence="2" key="1">
    <citation type="submission" date="2015-07" db="EMBL/GenBank/DDBJ databases">
        <title>Adaptation to a free-living lifestyle via gene acquisitions in the diplomonad Trepomonas sp. PC1.</title>
        <authorList>
            <person name="Xu F."/>
            <person name="Jerlstrom-Hultqvist J."/>
            <person name="Kolisko M."/>
            <person name="Simpson A.G.B."/>
            <person name="Roger A.J."/>
            <person name="Svard S.G."/>
            <person name="Andersson J.O."/>
        </authorList>
    </citation>
    <scope>NUCLEOTIDE SEQUENCE</scope>
    <source>
        <strain evidence="2">PC1</strain>
    </source>
</reference>
<name>A0A146K2Z0_9EUKA</name>
<feature type="compositionally biased region" description="Low complexity" evidence="1">
    <location>
        <begin position="487"/>
        <end position="497"/>
    </location>
</feature>
<accession>A0A146K2Z0</accession>